<dbReference type="RefSeq" id="WP_135284192.1">
    <property type="nucleotide sequence ID" value="NZ_SMLL01000002.1"/>
</dbReference>
<dbReference type="InterPro" id="IPR003115">
    <property type="entry name" value="ParB_N"/>
</dbReference>
<dbReference type="InterPro" id="IPR036086">
    <property type="entry name" value="ParB/Sulfiredoxin_sf"/>
</dbReference>
<dbReference type="OrthoDB" id="8702972at2"/>
<dbReference type="Proteomes" id="UP000297564">
    <property type="component" value="Unassembled WGS sequence"/>
</dbReference>
<accession>A0A4Z0BVY4</accession>
<keyword evidence="3" id="KW-1185">Reference proteome</keyword>
<dbReference type="EMBL" id="SMLL01000002">
    <property type="protein sequence ID" value="TFZ03393.1"/>
    <property type="molecule type" value="Genomic_DNA"/>
</dbReference>
<organism evidence="2 3">
    <name type="scientific">Ramlibacter rhizophilus</name>
    <dbReference type="NCBI Taxonomy" id="1781167"/>
    <lineage>
        <taxon>Bacteria</taxon>
        <taxon>Pseudomonadati</taxon>
        <taxon>Pseudomonadota</taxon>
        <taxon>Betaproteobacteria</taxon>
        <taxon>Burkholderiales</taxon>
        <taxon>Comamonadaceae</taxon>
        <taxon>Ramlibacter</taxon>
    </lineage>
</organism>
<dbReference type="PANTHER" id="PTHR33375:SF1">
    <property type="entry name" value="CHROMOSOME-PARTITIONING PROTEIN PARB-RELATED"/>
    <property type="match status" value="1"/>
</dbReference>
<dbReference type="PANTHER" id="PTHR33375">
    <property type="entry name" value="CHROMOSOME-PARTITIONING PROTEIN PARB-RELATED"/>
    <property type="match status" value="1"/>
</dbReference>
<dbReference type="GO" id="GO:0005694">
    <property type="term" value="C:chromosome"/>
    <property type="evidence" value="ECO:0007669"/>
    <property type="project" value="TreeGrafter"/>
</dbReference>
<evidence type="ECO:0000313" key="3">
    <source>
        <dbReference type="Proteomes" id="UP000297564"/>
    </source>
</evidence>
<dbReference type="Gene3D" id="3.90.1530.30">
    <property type="match status" value="1"/>
</dbReference>
<sequence>MATKARIESVKDIPLSALTIGKSQVRLREVSKDLDELADSISKVGLLEPIVVAPLGNDRYEIVTGQRRFLAHQKLKKDSIMCAVLSGAVEEIDAKIISVTENLVRLDLNRADLIDVCTSLYKRYGSVDLVVQETGLPKAKVQEYVKYDRLVPELRQLVDSGDMDIKAALRAQDAAAASGQFDPNQAVKLAREMRLMSGAQQRKVVDTIKDEPRREIEDVIEAAKSGDKIVQITVTLGIRVHEGLKKYAKDEDTSMDDAAASLIEESLGQKGFS</sequence>
<dbReference type="AlphaFoldDB" id="A0A4Z0BVY4"/>
<dbReference type="Pfam" id="PF02195">
    <property type="entry name" value="ParB_N"/>
    <property type="match status" value="1"/>
</dbReference>
<dbReference type="SUPFAM" id="SSF110849">
    <property type="entry name" value="ParB/Sulfiredoxin"/>
    <property type="match status" value="1"/>
</dbReference>
<comment type="caution">
    <text evidence="2">The sequence shown here is derived from an EMBL/GenBank/DDBJ whole genome shotgun (WGS) entry which is preliminary data.</text>
</comment>
<proteinExistence type="predicted"/>
<evidence type="ECO:0000259" key="1">
    <source>
        <dbReference type="SMART" id="SM00470"/>
    </source>
</evidence>
<dbReference type="GO" id="GO:0007059">
    <property type="term" value="P:chromosome segregation"/>
    <property type="evidence" value="ECO:0007669"/>
    <property type="project" value="TreeGrafter"/>
</dbReference>
<reference evidence="2 3" key="1">
    <citation type="submission" date="2019-03" db="EMBL/GenBank/DDBJ databases">
        <title>Ramlibacter rhizophilus CCTCC AB2015357, whole genome shotgun sequence.</title>
        <authorList>
            <person name="Zhang X."/>
            <person name="Feng G."/>
            <person name="Zhu H."/>
        </authorList>
    </citation>
    <scope>NUCLEOTIDE SEQUENCE [LARGE SCALE GENOMIC DNA]</scope>
    <source>
        <strain evidence="2 3">CCTCC AB2015357</strain>
    </source>
</reference>
<evidence type="ECO:0000313" key="2">
    <source>
        <dbReference type="EMBL" id="TFZ03393.1"/>
    </source>
</evidence>
<protein>
    <recommendedName>
        <fullName evidence="1">ParB-like N-terminal domain-containing protein</fullName>
    </recommendedName>
</protein>
<name>A0A4Z0BVY4_9BURK</name>
<dbReference type="Gene3D" id="1.10.10.2830">
    <property type="match status" value="1"/>
</dbReference>
<dbReference type="SMART" id="SM00470">
    <property type="entry name" value="ParB"/>
    <property type="match status" value="1"/>
</dbReference>
<feature type="domain" description="ParB-like N-terminal" evidence="1">
    <location>
        <begin position="11"/>
        <end position="103"/>
    </location>
</feature>
<dbReference type="SUPFAM" id="SSF109709">
    <property type="entry name" value="KorB DNA-binding domain-like"/>
    <property type="match status" value="1"/>
</dbReference>
<dbReference type="InterPro" id="IPR050336">
    <property type="entry name" value="Chromosome_partition/occlusion"/>
</dbReference>
<gene>
    <name evidence="2" type="ORF">EZ242_05790</name>
</gene>